<dbReference type="AlphaFoldDB" id="A0A285EBI5"/>
<accession>A0A285EBI5</accession>
<gene>
    <name evidence="1" type="ORF">SAMN06893097_10464</name>
</gene>
<evidence type="ECO:0000313" key="2">
    <source>
        <dbReference type="Proteomes" id="UP000219514"/>
    </source>
</evidence>
<keyword evidence="2" id="KW-1185">Reference proteome</keyword>
<protein>
    <submittedName>
        <fullName evidence="1">Uncharacterized protein</fullName>
    </submittedName>
</protein>
<proteinExistence type="predicted"/>
<name>A0A285EBI5_9ACTN</name>
<organism evidence="1 2">
    <name type="scientific">Geodermatophilus sabuli</name>
    <dbReference type="NCBI Taxonomy" id="1564158"/>
    <lineage>
        <taxon>Bacteria</taxon>
        <taxon>Bacillati</taxon>
        <taxon>Actinomycetota</taxon>
        <taxon>Actinomycetes</taxon>
        <taxon>Geodermatophilales</taxon>
        <taxon>Geodermatophilaceae</taxon>
        <taxon>Geodermatophilus</taxon>
    </lineage>
</organism>
<dbReference type="RefSeq" id="WP_172442390.1">
    <property type="nucleotide sequence ID" value="NZ_JACHXB010000002.1"/>
</dbReference>
<evidence type="ECO:0000313" key="1">
    <source>
        <dbReference type="EMBL" id="SNX96350.1"/>
    </source>
</evidence>
<dbReference type="Proteomes" id="UP000219514">
    <property type="component" value="Unassembled WGS sequence"/>
</dbReference>
<reference evidence="1 2" key="1">
    <citation type="submission" date="2017-09" db="EMBL/GenBank/DDBJ databases">
        <authorList>
            <person name="Ehlers B."/>
            <person name="Leendertz F.H."/>
        </authorList>
    </citation>
    <scope>NUCLEOTIDE SEQUENCE [LARGE SCALE GENOMIC DNA]</scope>
    <source>
        <strain evidence="1 2">DSM 46844</strain>
    </source>
</reference>
<sequence length="51" mass="5591">MVIASRCHRHARWLAACPDCTSWHLATQLAARSVQAPAALRAQSADHRRAA</sequence>
<dbReference type="EMBL" id="OBDO01000004">
    <property type="protein sequence ID" value="SNX96350.1"/>
    <property type="molecule type" value="Genomic_DNA"/>
</dbReference>